<name>A0A9N9C8Z1_9GLOM</name>
<dbReference type="AlphaFoldDB" id="A0A9N9C8Z1"/>
<keyword evidence="1" id="KW-0472">Membrane</keyword>
<accession>A0A9N9C8Z1</accession>
<dbReference type="Proteomes" id="UP000789706">
    <property type="component" value="Unassembled WGS sequence"/>
</dbReference>
<evidence type="ECO:0000313" key="3">
    <source>
        <dbReference type="Proteomes" id="UP000789706"/>
    </source>
</evidence>
<evidence type="ECO:0000313" key="2">
    <source>
        <dbReference type="EMBL" id="CAG8593355.1"/>
    </source>
</evidence>
<comment type="caution">
    <text evidence="2">The sequence shown here is derived from an EMBL/GenBank/DDBJ whole genome shotgun (WGS) entry which is preliminary data.</text>
</comment>
<keyword evidence="1" id="KW-0812">Transmembrane</keyword>
<keyword evidence="1" id="KW-1133">Transmembrane helix</keyword>
<evidence type="ECO:0000256" key="1">
    <source>
        <dbReference type="SAM" id="Phobius"/>
    </source>
</evidence>
<gene>
    <name evidence="2" type="ORF">DEBURN_LOCUS9168</name>
</gene>
<sequence length="161" mass="18108">MVQKQNVLKGNDCSTYFEAKSEDNFESLGYNLAYLPKGQISMKASEKEYLMLLINITDDTYDFFNQSGMNMQAFDSETIELPYTNGTFDNIYAIVYIILKTPGIEIEKEQKSRTAIEVLANIAALYGVTFSIYALLFGVKTSKPLLAKFMPAEDPSDDSKV</sequence>
<protein>
    <submittedName>
        <fullName evidence="2">11643_t:CDS:1</fullName>
    </submittedName>
</protein>
<keyword evidence="3" id="KW-1185">Reference proteome</keyword>
<dbReference type="EMBL" id="CAJVPK010001625">
    <property type="protein sequence ID" value="CAG8593355.1"/>
    <property type="molecule type" value="Genomic_DNA"/>
</dbReference>
<proteinExistence type="predicted"/>
<organism evidence="2 3">
    <name type="scientific">Diversispora eburnea</name>
    <dbReference type="NCBI Taxonomy" id="1213867"/>
    <lineage>
        <taxon>Eukaryota</taxon>
        <taxon>Fungi</taxon>
        <taxon>Fungi incertae sedis</taxon>
        <taxon>Mucoromycota</taxon>
        <taxon>Glomeromycotina</taxon>
        <taxon>Glomeromycetes</taxon>
        <taxon>Diversisporales</taxon>
        <taxon>Diversisporaceae</taxon>
        <taxon>Diversispora</taxon>
    </lineage>
</organism>
<reference evidence="2" key="1">
    <citation type="submission" date="2021-06" db="EMBL/GenBank/DDBJ databases">
        <authorList>
            <person name="Kallberg Y."/>
            <person name="Tangrot J."/>
            <person name="Rosling A."/>
        </authorList>
    </citation>
    <scope>NUCLEOTIDE SEQUENCE</scope>
    <source>
        <strain evidence="2">AZ414A</strain>
    </source>
</reference>
<dbReference type="OrthoDB" id="2447101at2759"/>
<feature type="transmembrane region" description="Helical" evidence="1">
    <location>
        <begin position="118"/>
        <end position="139"/>
    </location>
</feature>